<proteinExistence type="predicted"/>
<evidence type="ECO:0000313" key="2">
    <source>
        <dbReference type="EMBL" id="AFK08084.1"/>
    </source>
</evidence>
<dbReference type="Pfam" id="PF10091">
    <property type="entry name" value="Glycoamylase"/>
    <property type="match status" value="1"/>
</dbReference>
<dbReference type="eggNOG" id="COG5368">
    <property type="taxonomic scope" value="Bacteria"/>
</dbReference>
<keyword evidence="3" id="KW-1185">Reference proteome</keyword>
<dbReference type="EMBL" id="CP003532">
    <property type="protein sequence ID" value="AFK08084.1"/>
    <property type="molecule type" value="Genomic_DNA"/>
</dbReference>
<evidence type="ECO:0000259" key="1">
    <source>
        <dbReference type="Pfam" id="PF10091"/>
    </source>
</evidence>
<evidence type="ECO:0000313" key="3">
    <source>
        <dbReference type="Proteomes" id="UP000002881"/>
    </source>
</evidence>
<feature type="domain" description="Glycoamylase-like" evidence="1">
    <location>
        <begin position="168"/>
        <end position="380"/>
    </location>
</feature>
<dbReference type="STRING" id="660470.Theba_2473"/>
<dbReference type="KEGG" id="mpg:Theba_2473"/>
<gene>
    <name evidence="2" type="ORF">Theba_2473</name>
</gene>
<protein>
    <recommendedName>
        <fullName evidence="1">Glycoamylase-like domain-containing protein</fullName>
    </recommendedName>
</protein>
<name>I2F831_9BACT</name>
<organism evidence="2 3">
    <name type="scientific">Mesotoga prima MesG1.Ag.4.2</name>
    <dbReference type="NCBI Taxonomy" id="660470"/>
    <lineage>
        <taxon>Bacteria</taxon>
        <taxon>Thermotogati</taxon>
        <taxon>Thermotogota</taxon>
        <taxon>Thermotogae</taxon>
        <taxon>Kosmotogales</taxon>
        <taxon>Kosmotogaceae</taxon>
        <taxon>Mesotoga</taxon>
    </lineage>
</organism>
<dbReference type="AlphaFoldDB" id="I2F831"/>
<reference evidence="2 3" key="1">
    <citation type="journal article" date="2012" name="Genome Biol. Evol.">
        <title>Genome Sequence of the Mesophilic Thermotogales Bacterium Mesotoga prima MesG1.Ag.4.2 Reveals the Largest Thermotogales Genome To Date.</title>
        <authorList>
            <person name="Zhaxybayeva O."/>
            <person name="Swithers K.S."/>
            <person name="Foght J."/>
            <person name="Green A.G."/>
            <person name="Bruce D."/>
            <person name="Detter C."/>
            <person name="Han S."/>
            <person name="Teshima H."/>
            <person name="Han J."/>
            <person name="Woyke T."/>
            <person name="Pitluck S."/>
            <person name="Nolan M."/>
            <person name="Ivanova N."/>
            <person name="Pati A."/>
            <person name="Land M.L."/>
            <person name="Dlutek M."/>
            <person name="Doolittle W.F."/>
            <person name="Noll K.M."/>
            <person name="Nesbo C.L."/>
        </authorList>
    </citation>
    <scope>NUCLEOTIDE SEQUENCE [LARGE SCALE GENOMIC DNA]</scope>
    <source>
        <strain evidence="3">mesG1.Ag.4.2</strain>
    </source>
</reference>
<dbReference type="RefSeq" id="WP_014731816.1">
    <property type="nucleotide sequence ID" value="NC_017934.1"/>
</dbReference>
<accession>I2F831</accession>
<sequence>MKFEEILDLEERSSFDFFWKESSLSDRGYGLIRDNTKDRNVASIASVGFGLSALPVGVERGWISRKSGEERAVKTLKSFLNNVEQKEGFFVHFIDMIEGRRAYRSEVSVIDTALFLMGGLVAAEYFGGETSELFRTIYGRVNFPWYVNGERNCFYMGYSYERGFWGGWDRYAEQIIMYVLGAASPTCPTDPSLYYSFARDRGTYEELEVIHTYTGSLFTYQFSHAWIDFRKIRDRDGIDWFENSIRASLANWKYCSSEGKNYRTLHERSWGLTACDSPDGYRGDFGAPPSAKSNTAHRIDGTVPPCGALGSIVFVPGIVEETVKHYFENVPELWSEYGFLDAYNLDRNWISDRVIGIDKGITLLMIENYRSGMIWELTMGSEYIKNGLERLGFSRREEW</sequence>
<dbReference type="Gene3D" id="1.50.10.140">
    <property type="match status" value="1"/>
</dbReference>
<dbReference type="InterPro" id="IPR019282">
    <property type="entry name" value="Glycoamylase-like_cons_dom"/>
</dbReference>
<dbReference type="GeneID" id="87108178"/>
<dbReference type="Proteomes" id="UP000002881">
    <property type="component" value="Chromosome"/>
</dbReference>
<dbReference type="HOGENOM" id="CLU_023287_0_1_0"/>